<keyword evidence="2" id="KW-1185">Reference proteome</keyword>
<accession>A0ABR6S8H7</accession>
<dbReference type="Proteomes" id="UP000570851">
    <property type="component" value="Unassembled WGS sequence"/>
</dbReference>
<comment type="caution">
    <text evidence="1">The sequence shown here is derived from an EMBL/GenBank/DDBJ whole genome shotgun (WGS) entry which is preliminary data.</text>
</comment>
<evidence type="ECO:0000313" key="1">
    <source>
        <dbReference type="EMBL" id="MBC1302719.1"/>
    </source>
</evidence>
<evidence type="ECO:0000313" key="2">
    <source>
        <dbReference type="Proteomes" id="UP000570851"/>
    </source>
</evidence>
<proteinExistence type="predicted"/>
<organism evidence="1 2">
    <name type="scientific">Trichormus variabilis N2B</name>
    <dbReference type="NCBI Taxonomy" id="2681315"/>
    <lineage>
        <taxon>Bacteria</taxon>
        <taxon>Bacillati</taxon>
        <taxon>Cyanobacteriota</taxon>
        <taxon>Cyanophyceae</taxon>
        <taxon>Nostocales</taxon>
        <taxon>Nostocaceae</taxon>
        <taxon>Trichormus</taxon>
    </lineage>
</organism>
<protein>
    <submittedName>
        <fullName evidence="1">Uncharacterized protein</fullName>
    </submittedName>
</protein>
<dbReference type="GeneID" id="58725260"/>
<dbReference type="EMBL" id="JACKZP010000040">
    <property type="protein sequence ID" value="MBC1302719.1"/>
    <property type="molecule type" value="Genomic_DNA"/>
</dbReference>
<sequence>MRYAVIQNNLVANIILLENPEEYTTDDLLIPSNTANIGDTWDGVNFITAVPIPPPPDWGAFNREMLLNTGYNRISAQTINQRAVTRLETLLSPTGYMGGLSASDYPILKALWDEATTGLPLLGKPTATEIASWNAIALQNNMPFSFDTNGKLVLS</sequence>
<gene>
    <name evidence="1" type="ORF">GNE12_12425</name>
</gene>
<name>A0ABR6S8H7_ANAVA</name>
<reference evidence="1 2" key="1">
    <citation type="submission" date="2019-11" db="EMBL/GenBank/DDBJ databases">
        <title>Comparison of genomes from free-living endosymbiotic cyanobacteria isolated from Azolla.</title>
        <authorList>
            <person name="Thiel T."/>
            <person name="Pratte B."/>
        </authorList>
    </citation>
    <scope>NUCLEOTIDE SEQUENCE [LARGE SCALE GENOMIC DNA]</scope>
    <source>
        <strain evidence="1 2">N2B</strain>
    </source>
</reference>
<dbReference type="RefSeq" id="WP_013036433.1">
    <property type="nucleotide sequence ID" value="NZ_JACKZP010000040.1"/>
</dbReference>